<dbReference type="Gene3D" id="3.40.50.720">
    <property type="entry name" value="NAD(P)-binding Rossmann-like Domain"/>
    <property type="match status" value="1"/>
</dbReference>
<dbReference type="InterPro" id="IPR001509">
    <property type="entry name" value="Epimerase_deHydtase"/>
</dbReference>
<dbReference type="EMBL" id="JAJGMW010000001">
    <property type="protein sequence ID" value="MCC4211176.1"/>
    <property type="molecule type" value="Genomic_DNA"/>
</dbReference>
<dbReference type="Gene3D" id="3.90.25.10">
    <property type="entry name" value="UDP-galactose 4-epimerase, domain 1"/>
    <property type="match status" value="1"/>
</dbReference>
<dbReference type="Proteomes" id="UP001197770">
    <property type="component" value="Unassembled WGS sequence"/>
</dbReference>
<dbReference type="PANTHER" id="PTHR43000">
    <property type="entry name" value="DTDP-D-GLUCOSE 4,6-DEHYDRATASE-RELATED"/>
    <property type="match status" value="1"/>
</dbReference>
<sequence>MHTSTLPSVAGTRILVTGGAGFIGSHLIHKFLDLGAFVRCLDNFSTGKPQNLLPFREHRNFEFLEGDIRDFDVCKKAVLGCNAVSHQAALGSVPRSLADPVSSNAVNVSGFLNMLEASRLEGITHFVYAASSATYGDAKALPKIESEIGEPLSPYAATKLFNEIYARVYFKNYTFSSIGLRYFNVFGPRQDPEGAYAAVIPKFIASLMNGESPVINGDGSFSRDYTYIENVVQANLLALTATESHVLNEIYNIAYGEQTTLVELVREIKERLLNYDQNVKDVDPVFGPQRKGDVPHSLASITKARNLLGYEPAYDLKAGLTETVEWYFKNLN</sequence>
<accession>A0ABS8GMH6</accession>
<organism evidence="3 4">
    <name type="scientific">Leeuwenhoekiella parthenopeia</name>
    <dbReference type="NCBI Taxonomy" id="2890320"/>
    <lineage>
        <taxon>Bacteria</taxon>
        <taxon>Pseudomonadati</taxon>
        <taxon>Bacteroidota</taxon>
        <taxon>Flavobacteriia</taxon>
        <taxon>Flavobacteriales</taxon>
        <taxon>Flavobacteriaceae</taxon>
        <taxon>Leeuwenhoekiella</taxon>
    </lineage>
</organism>
<comment type="similarity">
    <text evidence="1">Belongs to the NAD(P)-dependent epimerase/dehydratase family.</text>
</comment>
<evidence type="ECO:0000259" key="2">
    <source>
        <dbReference type="Pfam" id="PF01370"/>
    </source>
</evidence>
<name>A0ABS8GMH6_9FLAO</name>
<evidence type="ECO:0000256" key="1">
    <source>
        <dbReference type="ARBA" id="ARBA00007637"/>
    </source>
</evidence>
<evidence type="ECO:0000313" key="3">
    <source>
        <dbReference type="EMBL" id="MCC4211176.1"/>
    </source>
</evidence>
<evidence type="ECO:0000313" key="4">
    <source>
        <dbReference type="Proteomes" id="UP001197770"/>
    </source>
</evidence>
<dbReference type="RefSeq" id="WP_228228301.1">
    <property type="nucleotide sequence ID" value="NZ_JAJGMW010000001.1"/>
</dbReference>
<keyword evidence="4" id="KW-1185">Reference proteome</keyword>
<proteinExistence type="inferred from homology"/>
<protein>
    <submittedName>
        <fullName evidence="3">SDR family oxidoreductase</fullName>
    </submittedName>
</protein>
<dbReference type="CDD" id="cd05256">
    <property type="entry name" value="UDP_AE_SDR_e"/>
    <property type="match status" value="1"/>
</dbReference>
<dbReference type="PRINTS" id="PR01713">
    <property type="entry name" value="NUCEPIMERASE"/>
</dbReference>
<reference evidence="3 4" key="1">
    <citation type="submission" date="2021-11" db="EMBL/GenBank/DDBJ databases">
        <title>Seasonal and diel survey of microbial diversity of the Tyrrhenian coast.</title>
        <authorList>
            <person name="Gattoni G."/>
            <person name="Corral P."/>
        </authorList>
    </citation>
    <scope>NUCLEOTIDE SEQUENCE [LARGE SCALE GENOMIC DNA]</scope>
    <source>
        <strain evidence="3 4">Mr9</strain>
    </source>
</reference>
<dbReference type="Pfam" id="PF01370">
    <property type="entry name" value="Epimerase"/>
    <property type="match status" value="1"/>
</dbReference>
<gene>
    <name evidence="3" type="ORF">LLW17_00475</name>
</gene>
<dbReference type="SUPFAM" id="SSF51735">
    <property type="entry name" value="NAD(P)-binding Rossmann-fold domains"/>
    <property type="match status" value="1"/>
</dbReference>
<feature type="domain" description="NAD-dependent epimerase/dehydratase" evidence="2">
    <location>
        <begin position="14"/>
        <end position="254"/>
    </location>
</feature>
<dbReference type="InterPro" id="IPR036291">
    <property type="entry name" value="NAD(P)-bd_dom_sf"/>
</dbReference>
<comment type="caution">
    <text evidence="3">The sequence shown here is derived from an EMBL/GenBank/DDBJ whole genome shotgun (WGS) entry which is preliminary data.</text>
</comment>